<dbReference type="STRING" id="249408.BOO71_0002242"/>
<gene>
    <name evidence="2" type="ORF">BOO71_0002242</name>
</gene>
<name>A0A1U7P370_9DEIO</name>
<reference evidence="2 3" key="1">
    <citation type="submission" date="2017-01" db="EMBL/GenBank/DDBJ databases">
        <title>Genome Analysis of Deinococcus marmoris KOPRI26562.</title>
        <authorList>
            <person name="Kim J.H."/>
            <person name="Oh H.-M."/>
        </authorList>
    </citation>
    <scope>NUCLEOTIDE SEQUENCE [LARGE SCALE GENOMIC DNA]</scope>
    <source>
        <strain evidence="2 3">KOPRI26562</strain>
    </source>
</reference>
<dbReference type="Pfam" id="PF10881">
    <property type="entry name" value="DUF2726"/>
    <property type="match status" value="1"/>
</dbReference>
<dbReference type="AlphaFoldDB" id="A0A1U7P370"/>
<protein>
    <recommendedName>
        <fullName evidence="1">DUF2726 domain-containing protein</fullName>
    </recommendedName>
</protein>
<sequence>MDFLVVSLPDHRLAFAIELDGADHDNGTQQHRDVVNDTAFLSARLPLLRLRAEEQHTRQNLEVAPKRRVWSVQTARQMT</sequence>
<feature type="domain" description="DUF2726" evidence="1">
    <location>
        <begin position="1"/>
        <end position="61"/>
    </location>
</feature>
<evidence type="ECO:0000313" key="3">
    <source>
        <dbReference type="Proteomes" id="UP000186607"/>
    </source>
</evidence>
<dbReference type="EMBL" id="MSTI01000027">
    <property type="protein sequence ID" value="OLV19623.1"/>
    <property type="molecule type" value="Genomic_DNA"/>
</dbReference>
<dbReference type="InterPro" id="IPR024402">
    <property type="entry name" value="DUF2726"/>
</dbReference>
<evidence type="ECO:0000259" key="1">
    <source>
        <dbReference type="Pfam" id="PF10881"/>
    </source>
</evidence>
<accession>A0A1U7P370</accession>
<comment type="caution">
    <text evidence="2">The sequence shown here is derived from an EMBL/GenBank/DDBJ whole genome shotgun (WGS) entry which is preliminary data.</text>
</comment>
<proteinExistence type="predicted"/>
<evidence type="ECO:0000313" key="2">
    <source>
        <dbReference type="EMBL" id="OLV19623.1"/>
    </source>
</evidence>
<organism evidence="2 3">
    <name type="scientific">Deinococcus marmoris</name>
    <dbReference type="NCBI Taxonomy" id="249408"/>
    <lineage>
        <taxon>Bacteria</taxon>
        <taxon>Thermotogati</taxon>
        <taxon>Deinococcota</taxon>
        <taxon>Deinococci</taxon>
        <taxon>Deinococcales</taxon>
        <taxon>Deinococcaceae</taxon>
        <taxon>Deinococcus</taxon>
    </lineage>
</organism>
<dbReference type="Proteomes" id="UP000186607">
    <property type="component" value="Unassembled WGS sequence"/>
</dbReference>
<keyword evidence="3" id="KW-1185">Reference proteome</keyword>